<dbReference type="UniPathway" id="UPA00050">
    <property type="reaction ID" value="UER00463"/>
</dbReference>
<dbReference type="CDD" id="cd18131">
    <property type="entry name" value="ASADH_C_bac_euk_like"/>
    <property type="match status" value="1"/>
</dbReference>
<dbReference type="SUPFAM" id="SSF55347">
    <property type="entry name" value="Glyceraldehyde-3-phosphate dehydrogenase-like, C-terminal domain"/>
    <property type="match status" value="1"/>
</dbReference>
<evidence type="ECO:0000256" key="7">
    <source>
        <dbReference type="ARBA" id="ARBA00022605"/>
    </source>
</evidence>
<dbReference type="PANTHER" id="PTHR46278">
    <property type="entry name" value="DEHYDROGENASE, PUTATIVE-RELATED"/>
    <property type="match status" value="1"/>
</dbReference>
<comment type="pathway">
    <text evidence="3 15">Amino-acid biosynthesis; L-threonine biosynthesis; L-threonine from L-aspartate: step 2/5.</text>
</comment>
<dbReference type="SMART" id="SM00859">
    <property type="entry name" value="Semialdhyde_dh"/>
    <property type="match status" value="1"/>
</dbReference>
<dbReference type="Pfam" id="PF02774">
    <property type="entry name" value="Semialdhyde_dhC"/>
    <property type="match status" value="1"/>
</dbReference>
<dbReference type="EC" id="1.2.1.11" evidence="6 15"/>
<dbReference type="InterPro" id="IPR036291">
    <property type="entry name" value="NAD(P)-bd_dom_sf"/>
</dbReference>
<feature type="binding site" evidence="15">
    <location>
        <begin position="41"/>
        <end position="44"/>
    </location>
    <ligand>
        <name>NADP(+)</name>
        <dbReference type="ChEBI" id="CHEBI:58349"/>
    </ligand>
</feature>
<dbReference type="GO" id="GO:0009088">
    <property type="term" value="P:threonine biosynthetic process"/>
    <property type="evidence" value="ECO:0007669"/>
    <property type="project" value="UniProtKB-UniRule"/>
</dbReference>
<comment type="pathway">
    <text evidence="2 15">Amino-acid biosynthesis; L-lysine biosynthesis via DAP pathway; (S)-tetrahydrodipicolinate from L-aspartate: step 2/4.</text>
</comment>
<keyword evidence="9 15" id="KW-0521">NADP</keyword>
<evidence type="ECO:0000256" key="9">
    <source>
        <dbReference type="ARBA" id="ARBA00022857"/>
    </source>
</evidence>
<comment type="pathway">
    <text evidence="1 15">Amino-acid biosynthesis; L-methionine biosynthesis via de novo pathway; L-homoserine from L-aspartate: step 2/3.</text>
</comment>
<feature type="active site" description="Proton acceptor" evidence="15 16">
    <location>
        <position position="286"/>
    </location>
</feature>
<comment type="function">
    <text evidence="15">Catalyzes the NADPH-dependent formation of L-aspartate-semialdehyde (L-ASA) by the reductive dephosphorylation of L-aspartyl-4-phosphate.</text>
</comment>
<feature type="compositionally biased region" description="Low complexity" evidence="17">
    <location>
        <begin position="12"/>
        <end position="26"/>
    </location>
</feature>
<dbReference type="SUPFAM" id="SSF51735">
    <property type="entry name" value="NAD(P)-binding Rossmann-fold domains"/>
    <property type="match status" value="1"/>
</dbReference>
<evidence type="ECO:0000256" key="4">
    <source>
        <dbReference type="ARBA" id="ARBA00010584"/>
    </source>
</evidence>
<dbReference type="Gene3D" id="3.40.50.720">
    <property type="entry name" value="NAD(P)-binding Rossmann-like Domain"/>
    <property type="match status" value="1"/>
</dbReference>
<keyword evidence="12 15" id="KW-0457">Lysine biosynthesis</keyword>
<dbReference type="STRING" id="298654.FraEuI1c_6877"/>
<evidence type="ECO:0000313" key="19">
    <source>
        <dbReference type="EMBL" id="ADP84846.1"/>
    </source>
</evidence>
<evidence type="ECO:0000256" key="14">
    <source>
        <dbReference type="ARBA" id="ARBA00047891"/>
    </source>
</evidence>
<dbReference type="InterPro" id="IPR005986">
    <property type="entry name" value="Asp_semialdehyde_DH_beta"/>
</dbReference>
<dbReference type="Proteomes" id="UP000002484">
    <property type="component" value="Chromosome"/>
</dbReference>
<reference evidence="19 20" key="1">
    <citation type="submission" date="2010-10" db="EMBL/GenBank/DDBJ databases">
        <title>Complete sequence of Frankia sp. EuI1c.</title>
        <authorList>
            <consortium name="US DOE Joint Genome Institute"/>
            <person name="Lucas S."/>
            <person name="Copeland A."/>
            <person name="Lapidus A."/>
            <person name="Cheng J.-F."/>
            <person name="Bruce D."/>
            <person name="Goodwin L."/>
            <person name="Pitluck S."/>
            <person name="Chertkov O."/>
            <person name="Detter J.C."/>
            <person name="Han C."/>
            <person name="Tapia R."/>
            <person name="Land M."/>
            <person name="Hauser L."/>
            <person name="Jeffries C."/>
            <person name="Kyrpides N."/>
            <person name="Ivanova N."/>
            <person name="Mikhailova N."/>
            <person name="Beauchemin N."/>
            <person name="Sen A."/>
            <person name="Sur S.A."/>
            <person name="Gtari M."/>
            <person name="Wall L."/>
            <person name="Tisa L."/>
            <person name="Woyke T."/>
        </authorList>
    </citation>
    <scope>NUCLEOTIDE SEQUENCE [LARGE SCALE GENOMIC DNA]</scope>
    <source>
        <strain evidence="20">DSM 45817 / CECT 9037 / EuI1c</strain>
    </source>
</reference>
<feature type="active site" description="Acyl-thioester intermediate" evidence="15 16">
    <location>
        <position position="159"/>
    </location>
</feature>
<dbReference type="Gene3D" id="3.30.360.10">
    <property type="entry name" value="Dihydrodipicolinate Reductase, domain 2"/>
    <property type="match status" value="1"/>
</dbReference>
<dbReference type="GO" id="GO:0004073">
    <property type="term" value="F:aspartate-semialdehyde dehydrogenase activity"/>
    <property type="evidence" value="ECO:0007669"/>
    <property type="project" value="UniProtKB-UniRule"/>
</dbReference>
<feature type="binding site" evidence="15">
    <location>
        <position position="129"/>
    </location>
    <ligand>
        <name>phosphate</name>
        <dbReference type="ChEBI" id="CHEBI:43474"/>
    </ligand>
</feature>
<dbReference type="KEGG" id="fri:FraEuI1c_6877"/>
<dbReference type="UniPathway" id="UPA00034">
    <property type="reaction ID" value="UER00016"/>
</dbReference>
<comment type="caution">
    <text evidence="15">Lacks conserved residue(s) required for the propagation of feature annotation.</text>
</comment>
<dbReference type="GO" id="GO:0019877">
    <property type="term" value="P:diaminopimelate biosynthetic process"/>
    <property type="evidence" value="ECO:0007669"/>
    <property type="project" value="UniProtKB-UniRule"/>
</dbReference>
<evidence type="ECO:0000256" key="15">
    <source>
        <dbReference type="HAMAP-Rule" id="MF_02121"/>
    </source>
</evidence>
<feature type="binding site" evidence="15">
    <location>
        <begin position="189"/>
        <end position="190"/>
    </location>
    <ligand>
        <name>NADP(+)</name>
        <dbReference type="ChEBI" id="CHEBI:58349"/>
    </ligand>
</feature>
<comment type="subunit">
    <text evidence="5 15">Homodimer.</text>
</comment>
<evidence type="ECO:0000256" key="17">
    <source>
        <dbReference type="SAM" id="MobiDB-lite"/>
    </source>
</evidence>
<feature type="binding site" evidence="15">
    <location>
        <position position="359"/>
    </location>
    <ligand>
        <name>NADP(+)</name>
        <dbReference type="ChEBI" id="CHEBI:58349"/>
    </ligand>
</feature>
<feature type="binding site" evidence="15">
    <location>
        <position position="279"/>
    </location>
    <ligand>
        <name>substrate</name>
    </ligand>
</feature>
<keyword evidence="11 15" id="KW-0560">Oxidoreductase</keyword>
<protein>
    <recommendedName>
        <fullName evidence="6 15">Aspartate-semialdehyde dehydrogenase</fullName>
        <shortName evidence="15">ASA dehydrogenase</shortName>
        <shortName evidence="15">ASADH</shortName>
        <ecNumber evidence="6 15">1.2.1.11</ecNumber>
    </recommendedName>
    <alternativeName>
        <fullName evidence="15">Aspartate-beta-semialdehyde dehydrogenase</fullName>
    </alternativeName>
</protein>
<dbReference type="NCBIfam" id="NF011456">
    <property type="entry name" value="PRK14874.1"/>
    <property type="match status" value="1"/>
</dbReference>
<feature type="domain" description="Semialdehyde dehydrogenase NAD-binding" evidence="18">
    <location>
        <begin position="34"/>
        <end position="149"/>
    </location>
</feature>
<keyword evidence="13 15" id="KW-0486">Methionine biosynthesis</keyword>
<dbReference type="HOGENOM" id="CLU_049966_0_0_11"/>
<evidence type="ECO:0000256" key="12">
    <source>
        <dbReference type="ARBA" id="ARBA00023154"/>
    </source>
</evidence>
<evidence type="ECO:0000313" key="20">
    <source>
        <dbReference type="Proteomes" id="UP000002484"/>
    </source>
</evidence>
<feature type="binding site" evidence="15">
    <location>
        <position position="186"/>
    </location>
    <ligand>
        <name>substrate</name>
    </ligand>
</feature>
<comment type="similarity">
    <text evidence="4 15">Belongs to the aspartate-semialdehyde dehydrogenase family.</text>
</comment>
<dbReference type="eggNOG" id="COG0136">
    <property type="taxonomic scope" value="Bacteria"/>
</dbReference>
<evidence type="ECO:0000256" key="11">
    <source>
        <dbReference type="ARBA" id="ARBA00023002"/>
    </source>
</evidence>
<evidence type="ECO:0000256" key="16">
    <source>
        <dbReference type="PIRSR" id="PIRSR000148-1"/>
    </source>
</evidence>
<name>E3IUN0_PSEI1</name>
<keyword evidence="7 15" id="KW-0028">Amino-acid biosynthesis</keyword>
<evidence type="ECO:0000256" key="6">
    <source>
        <dbReference type="ARBA" id="ARBA00013120"/>
    </source>
</evidence>
<gene>
    <name evidence="15" type="primary">asd</name>
    <name evidence="19" type="ordered locus">FraEuI1c_6877</name>
</gene>
<sequence>MADHPHVPNDPSRPAGGQAAAAQSAAASAPGRPTLAIVGATGAVGTVMLSLLDERPDVWGEIRLIASARSAGRTLRVRGEDVVVQALAPEVFDGVDIAMFDVPDEISAIWAPVAAEHGAIAVDNSGAFRLDPDVPLVVPEVNPDALADIPRGIIANPNCTTLSMIVAVGALHREFGLESLFATSYQAASGAGQVGIDTLYDQLAAVGGRRDLGQTAGDVRKTIGDDGFGPFPAPLALNVVPWAGSLKDGGWSSEELKIRNESRKILGLPSLRISATCVRVPVITTHAVAVHARFGRPVTGAEARAVLTNAPGVAVLDDPANGEFPTPADVVGTDPTWVGRIRQSPDDPHEVALFVCGDNLRKGAALNTLQIAETLVARGLR</sequence>
<dbReference type="GO" id="GO:0046983">
    <property type="term" value="F:protein dimerization activity"/>
    <property type="evidence" value="ECO:0007669"/>
    <property type="project" value="InterPro"/>
</dbReference>
<feature type="region of interest" description="Disordered" evidence="17">
    <location>
        <begin position="1"/>
        <end position="26"/>
    </location>
</feature>
<dbReference type="InterPro" id="IPR012080">
    <property type="entry name" value="Asp_semialdehyde_DH"/>
</dbReference>
<dbReference type="AlphaFoldDB" id="E3IUN0"/>
<evidence type="ECO:0000256" key="8">
    <source>
        <dbReference type="ARBA" id="ARBA00022697"/>
    </source>
</evidence>
<keyword evidence="8 15" id="KW-0791">Threonine biosynthesis</keyword>
<dbReference type="GO" id="GO:0051287">
    <property type="term" value="F:NAD binding"/>
    <property type="evidence" value="ECO:0007669"/>
    <property type="project" value="InterPro"/>
</dbReference>
<evidence type="ECO:0000256" key="2">
    <source>
        <dbReference type="ARBA" id="ARBA00005076"/>
    </source>
</evidence>
<evidence type="ECO:0000259" key="18">
    <source>
        <dbReference type="SMART" id="SM00859"/>
    </source>
</evidence>
<dbReference type="FunCoup" id="E3IUN0">
    <property type="interactions" value="326"/>
</dbReference>
<feature type="binding site" evidence="15">
    <location>
        <begin position="69"/>
        <end position="70"/>
    </location>
    <ligand>
        <name>NADP(+)</name>
        <dbReference type="ChEBI" id="CHEBI:58349"/>
    </ligand>
</feature>
<dbReference type="InParanoid" id="E3IUN0"/>
<evidence type="ECO:0000256" key="5">
    <source>
        <dbReference type="ARBA" id="ARBA00011738"/>
    </source>
</evidence>
<evidence type="ECO:0000256" key="1">
    <source>
        <dbReference type="ARBA" id="ARBA00005021"/>
    </source>
</evidence>
<dbReference type="GO" id="GO:0009097">
    <property type="term" value="P:isoleucine biosynthetic process"/>
    <property type="evidence" value="ECO:0007669"/>
    <property type="project" value="UniProtKB-UniRule"/>
</dbReference>
<evidence type="ECO:0000256" key="13">
    <source>
        <dbReference type="ARBA" id="ARBA00023167"/>
    </source>
</evidence>
<dbReference type="CDD" id="cd02316">
    <property type="entry name" value="VcASADH2_like_N"/>
    <property type="match status" value="1"/>
</dbReference>
<dbReference type="GO" id="GO:0009089">
    <property type="term" value="P:lysine biosynthetic process via diaminopimelate"/>
    <property type="evidence" value="ECO:0007669"/>
    <property type="project" value="UniProtKB-UniRule"/>
</dbReference>
<dbReference type="NCBIfam" id="TIGR01296">
    <property type="entry name" value="asd_B"/>
    <property type="match status" value="1"/>
</dbReference>
<dbReference type="EMBL" id="CP002299">
    <property type="protein sequence ID" value="ADP84846.1"/>
    <property type="molecule type" value="Genomic_DNA"/>
</dbReference>
<dbReference type="GO" id="GO:0050661">
    <property type="term" value="F:NADP binding"/>
    <property type="evidence" value="ECO:0007669"/>
    <property type="project" value="UniProtKB-UniRule"/>
</dbReference>
<evidence type="ECO:0000256" key="10">
    <source>
        <dbReference type="ARBA" id="ARBA00022915"/>
    </source>
</evidence>
<dbReference type="UniPathway" id="UPA00051">
    <property type="reaction ID" value="UER00464"/>
</dbReference>
<comment type="catalytic activity">
    <reaction evidence="14 15">
        <text>L-aspartate 4-semialdehyde + phosphate + NADP(+) = 4-phospho-L-aspartate + NADPH + H(+)</text>
        <dbReference type="Rhea" id="RHEA:24284"/>
        <dbReference type="ChEBI" id="CHEBI:15378"/>
        <dbReference type="ChEBI" id="CHEBI:43474"/>
        <dbReference type="ChEBI" id="CHEBI:57535"/>
        <dbReference type="ChEBI" id="CHEBI:57783"/>
        <dbReference type="ChEBI" id="CHEBI:58349"/>
        <dbReference type="ChEBI" id="CHEBI:537519"/>
        <dbReference type="EC" id="1.2.1.11"/>
    </reaction>
</comment>
<proteinExistence type="inferred from homology"/>
<evidence type="ECO:0000256" key="3">
    <source>
        <dbReference type="ARBA" id="ARBA00005097"/>
    </source>
</evidence>
<dbReference type="InterPro" id="IPR012280">
    <property type="entry name" value="Semialdhyde_DH_dimer_dom"/>
</dbReference>
<organism evidence="19 20">
    <name type="scientific">Pseudofrankia inefficax (strain DSM 45817 / CECT 9037 / DDB 130130 / EuI1c)</name>
    <name type="common">Frankia inefficax</name>
    <dbReference type="NCBI Taxonomy" id="298654"/>
    <lineage>
        <taxon>Bacteria</taxon>
        <taxon>Bacillati</taxon>
        <taxon>Actinomycetota</taxon>
        <taxon>Actinomycetes</taxon>
        <taxon>Frankiales</taxon>
        <taxon>Frankiaceae</taxon>
        <taxon>Pseudofrankia</taxon>
    </lineage>
</organism>
<accession>E3IUN0</accession>
<dbReference type="HAMAP" id="MF_02121">
    <property type="entry name" value="ASADH"/>
    <property type="match status" value="1"/>
</dbReference>
<keyword evidence="20" id="KW-1185">Reference proteome</keyword>
<dbReference type="InterPro" id="IPR000534">
    <property type="entry name" value="Semialdehyde_DH_NAD-bd"/>
</dbReference>
<keyword evidence="10 15" id="KW-0220">Diaminopimelate biosynthesis</keyword>
<dbReference type="GO" id="GO:0071266">
    <property type="term" value="P:'de novo' L-methionine biosynthetic process"/>
    <property type="evidence" value="ECO:0007669"/>
    <property type="project" value="UniProtKB-UniRule"/>
</dbReference>
<dbReference type="PIRSF" id="PIRSF000148">
    <property type="entry name" value="ASA_dh"/>
    <property type="match status" value="1"/>
</dbReference>
<dbReference type="PANTHER" id="PTHR46278:SF2">
    <property type="entry name" value="ASPARTATE-SEMIALDEHYDE DEHYDROGENASE"/>
    <property type="match status" value="1"/>
</dbReference>
<dbReference type="Pfam" id="PF01118">
    <property type="entry name" value="Semialdhyde_dh"/>
    <property type="match status" value="1"/>
</dbReference>